<evidence type="ECO:0000256" key="1">
    <source>
        <dbReference type="ARBA" id="ARBA00001974"/>
    </source>
</evidence>
<dbReference type="SUPFAM" id="SSF56645">
    <property type="entry name" value="Acyl-CoA dehydrogenase NM domain-like"/>
    <property type="match status" value="1"/>
</dbReference>
<comment type="similarity">
    <text evidence="2 5">Belongs to the acyl-CoA dehydrogenase family.</text>
</comment>
<dbReference type="GO" id="GO:0003995">
    <property type="term" value="F:acyl-CoA dehydrogenase activity"/>
    <property type="evidence" value="ECO:0007669"/>
    <property type="project" value="InterPro"/>
</dbReference>
<dbReference type="PROSITE" id="PS00073">
    <property type="entry name" value="ACYL_COA_DH_2"/>
    <property type="match status" value="1"/>
</dbReference>
<dbReference type="SUPFAM" id="SSF47203">
    <property type="entry name" value="Acyl-CoA dehydrogenase C-terminal domain-like"/>
    <property type="match status" value="1"/>
</dbReference>
<keyword evidence="5" id="KW-0560">Oxidoreductase</keyword>
<feature type="domain" description="Acyl-CoA dehydrogenase/oxidase N-terminal" evidence="8">
    <location>
        <begin position="117"/>
        <end position="226"/>
    </location>
</feature>
<evidence type="ECO:0000256" key="2">
    <source>
        <dbReference type="ARBA" id="ARBA00009347"/>
    </source>
</evidence>
<dbReference type="PANTHER" id="PTHR43884">
    <property type="entry name" value="ACYL-COA DEHYDROGENASE"/>
    <property type="match status" value="1"/>
</dbReference>
<dbReference type="Gene3D" id="1.10.540.10">
    <property type="entry name" value="Acyl-CoA dehydrogenase/oxidase, N-terminal domain"/>
    <property type="match status" value="1"/>
</dbReference>
<comment type="caution">
    <text evidence="9">The sequence shown here is derived from an EMBL/GenBank/DDBJ whole genome shotgun (WGS) entry which is preliminary data.</text>
</comment>
<dbReference type="InterPro" id="IPR036250">
    <property type="entry name" value="AcylCo_DH-like_C"/>
</dbReference>
<proteinExistence type="inferred from homology"/>
<dbReference type="Gene3D" id="1.20.140.10">
    <property type="entry name" value="Butyryl-CoA Dehydrogenase, subunit A, domain 3"/>
    <property type="match status" value="1"/>
</dbReference>
<feature type="domain" description="Acyl-CoA dehydrogenase/oxidase C-terminal" evidence="6">
    <location>
        <begin position="348"/>
        <end position="471"/>
    </location>
</feature>
<evidence type="ECO:0000256" key="4">
    <source>
        <dbReference type="ARBA" id="ARBA00022827"/>
    </source>
</evidence>
<dbReference type="InterPro" id="IPR009075">
    <property type="entry name" value="AcylCo_DH/oxidase_C"/>
</dbReference>
<dbReference type="GO" id="GO:0050660">
    <property type="term" value="F:flavin adenine dinucleotide binding"/>
    <property type="evidence" value="ECO:0007669"/>
    <property type="project" value="InterPro"/>
</dbReference>
<evidence type="ECO:0000256" key="3">
    <source>
        <dbReference type="ARBA" id="ARBA00022630"/>
    </source>
</evidence>
<accession>R7Y4B3</accession>
<dbReference type="AlphaFoldDB" id="R7Y4B3"/>
<dbReference type="InterPro" id="IPR009100">
    <property type="entry name" value="AcylCoA_DH/oxidase_NM_dom_sf"/>
</dbReference>
<dbReference type="Pfam" id="PF02771">
    <property type="entry name" value="Acyl-CoA_dh_N"/>
    <property type="match status" value="1"/>
</dbReference>
<evidence type="ECO:0000313" key="10">
    <source>
        <dbReference type="Proteomes" id="UP000013569"/>
    </source>
</evidence>
<keyword evidence="3 5" id="KW-0285">Flavoprotein</keyword>
<dbReference type="InterPro" id="IPR006091">
    <property type="entry name" value="Acyl-CoA_Oxase/DH_mid-dom"/>
</dbReference>
<protein>
    <submittedName>
        <fullName evidence="9">Acyl-CoA dehydrogenase</fullName>
    </submittedName>
</protein>
<sequence>MWIHAETPTGATGKKRLVIMTTHTEPRDTSAVGRNPHPRNFIGTAMRVLTTVTGSEFAEKYKIREPINRIAYQGTKTGFQTLGAANRAFKAAQGGGSGQAKRLTSAPKDYFNLTPDDEQQMISETVKEFATEILRPAAHDADAAAAAPEDIVKRSAELGITMINVPEEFEGAATERGVVTNALVAEAMAYGDMGLALPLLAPSGVATTLTNFGTDEQQRTYLPDFAGENVPQAAVVIAEPRPLFDAFALNTKATRVPSGFRLNGVKSFVPAAGSSELFIVGAQLDGKPTLFIVESDSKGLIVEADPGMGVRAAGMGRLLLQDVAVPASAIIGGEPDAAATAYRDVVRLSRLGWSALAAGTARAVLDYVIPYVNEREAFGEPISNRQAVAFMVATMATEVDSIRLVTLRGAARAEQGLSFAREAALARKLTIDKGLQIGLDGVQLLGGHGFTKEHPVERWYRDLRGAGIGEGIVVL</sequence>
<name>R7Y4B3_9ACTN</name>
<dbReference type="InterPro" id="IPR013786">
    <property type="entry name" value="AcylCoA_DH/ox_N"/>
</dbReference>
<feature type="domain" description="Acyl-CoA oxidase/dehydrogenase middle" evidence="7">
    <location>
        <begin position="235"/>
        <end position="323"/>
    </location>
</feature>
<dbReference type="Pfam" id="PF02770">
    <property type="entry name" value="Acyl-CoA_dh_M"/>
    <property type="match status" value="1"/>
</dbReference>
<dbReference type="PANTHER" id="PTHR43884:SF12">
    <property type="entry name" value="ISOVALERYL-COA DEHYDROGENASE, MITOCHONDRIAL-RELATED"/>
    <property type="match status" value="1"/>
</dbReference>
<dbReference type="PATRIC" id="fig|1316928.3.peg.4173"/>
<dbReference type="Proteomes" id="UP000013569">
    <property type="component" value="Unassembled WGS sequence"/>
</dbReference>
<gene>
    <name evidence="9" type="ORF">GTC6_20645</name>
</gene>
<evidence type="ECO:0000259" key="6">
    <source>
        <dbReference type="Pfam" id="PF00441"/>
    </source>
</evidence>
<comment type="cofactor">
    <cofactor evidence="1 5">
        <name>FAD</name>
        <dbReference type="ChEBI" id="CHEBI:57692"/>
    </cofactor>
</comment>
<reference evidence="9 10" key="1">
    <citation type="journal article" date="2013" name="Genome Announc.">
        <title>Draft Genome Sequence of a Benzothiophene-Desulfurizing Bacterium, Gordona terrae Strain C-6.</title>
        <authorList>
            <person name="Wang W."/>
            <person name="Ma T."/>
            <person name="Ren Y."/>
            <person name="Li G."/>
        </authorList>
    </citation>
    <scope>NUCLEOTIDE SEQUENCE [LARGE SCALE GENOMIC DNA]</scope>
    <source>
        <strain evidence="9 10">C-6</strain>
    </source>
</reference>
<evidence type="ECO:0000259" key="7">
    <source>
        <dbReference type="Pfam" id="PF02770"/>
    </source>
</evidence>
<dbReference type="InterPro" id="IPR046373">
    <property type="entry name" value="Acyl-CoA_Oxase/DH_mid-dom_sf"/>
</dbReference>
<organism evidence="9 10">
    <name type="scientific">Gordonia terrae C-6</name>
    <dbReference type="NCBI Taxonomy" id="1316928"/>
    <lineage>
        <taxon>Bacteria</taxon>
        <taxon>Bacillati</taxon>
        <taxon>Actinomycetota</taxon>
        <taxon>Actinomycetes</taxon>
        <taxon>Mycobacteriales</taxon>
        <taxon>Gordoniaceae</taxon>
        <taxon>Gordonia</taxon>
    </lineage>
</organism>
<dbReference type="Pfam" id="PF00441">
    <property type="entry name" value="Acyl-CoA_dh_1"/>
    <property type="match status" value="1"/>
</dbReference>
<evidence type="ECO:0000313" key="9">
    <source>
        <dbReference type="EMBL" id="EON30845.1"/>
    </source>
</evidence>
<dbReference type="InterPro" id="IPR006089">
    <property type="entry name" value="Acyl-CoA_DH_CS"/>
</dbReference>
<keyword evidence="4 5" id="KW-0274">FAD</keyword>
<dbReference type="InterPro" id="IPR037069">
    <property type="entry name" value="AcylCoA_DH/ox_N_sf"/>
</dbReference>
<dbReference type="Gene3D" id="2.40.110.10">
    <property type="entry name" value="Butyryl-CoA Dehydrogenase, subunit A, domain 2"/>
    <property type="match status" value="1"/>
</dbReference>
<dbReference type="EMBL" id="AQPW01000038">
    <property type="protein sequence ID" value="EON30845.1"/>
    <property type="molecule type" value="Genomic_DNA"/>
</dbReference>
<evidence type="ECO:0000259" key="8">
    <source>
        <dbReference type="Pfam" id="PF02771"/>
    </source>
</evidence>
<evidence type="ECO:0000256" key="5">
    <source>
        <dbReference type="RuleBase" id="RU362125"/>
    </source>
</evidence>